<dbReference type="STRING" id="418985.A0A1V9XJ71"/>
<dbReference type="GO" id="GO:0003723">
    <property type="term" value="F:RNA binding"/>
    <property type="evidence" value="ECO:0007669"/>
    <property type="project" value="TreeGrafter"/>
</dbReference>
<accession>A0A1V9XJ71</accession>
<evidence type="ECO:0000313" key="3">
    <source>
        <dbReference type="EMBL" id="OQR73402.1"/>
    </source>
</evidence>
<feature type="compositionally biased region" description="Acidic residues" evidence="1">
    <location>
        <begin position="107"/>
        <end position="141"/>
    </location>
</feature>
<feature type="compositionally biased region" description="Basic residues" evidence="1">
    <location>
        <begin position="193"/>
        <end position="202"/>
    </location>
</feature>
<dbReference type="EMBL" id="MNPL01010006">
    <property type="protein sequence ID" value="OQR73402.1"/>
    <property type="molecule type" value="Genomic_DNA"/>
</dbReference>
<dbReference type="InterPro" id="IPR040637">
    <property type="entry name" value="Ribosomal_uL10-like_insert"/>
</dbReference>
<evidence type="ECO:0000259" key="2">
    <source>
        <dbReference type="Pfam" id="PF17777"/>
    </source>
</evidence>
<dbReference type="InterPro" id="IPR043164">
    <property type="entry name" value="Ribosomal_uL10-like_insert_sf"/>
</dbReference>
<dbReference type="GO" id="GO:0005730">
    <property type="term" value="C:nucleolus"/>
    <property type="evidence" value="ECO:0007669"/>
    <property type="project" value="TreeGrafter"/>
</dbReference>
<protein>
    <submittedName>
        <fullName evidence="3">mRNA turnover protein 4-like</fullName>
    </submittedName>
</protein>
<feature type="compositionally biased region" description="Basic and acidic residues" evidence="1">
    <location>
        <begin position="169"/>
        <end position="186"/>
    </location>
</feature>
<keyword evidence="4" id="KW-1185">Reference proteome</keyword>
<dbReference type="GO" id="GO:0042273">
    <property type="term" value="P:ribosomal large subunit biogenesis"/>
    <property type="evidence" value="ECO:0007669"/>
    <property type="project" value="TreeGrafter"/>
</dbReference>
<comment type="caution">
    <text evidence="3">The sequence shown here is derived from an EMBL/GenBank/DDBJ whole genome shotgun (WGS) entry which is preliminary data.</text>
</comment>
<dbReference type="GO" id="GO:0006364">
    <property type="term" value="P:rRNA processing"/>
    <property type="evidence" value="ECO:0007669"/>
    <property type="project" value="TreeGrafter"/>
</dbReference>
<dbReference type="GO" id="GO:0000956">
    <property type="term" value="P:nuclear-transcribed mRNA catabolic process"/>
    <property type="evidence" value="ECO:0007669"/>
    <property type="project" value="TreeGrafter"/>
</dbReference>
<dbReference type="Pfam" id="PF17777">
    <property type="entry name" value="RL10P_insert"/>
    <property type="match status" value="1"/>
</dbReference>
<dbReference type="Proteomes" id="UP000192247">
    <property type="component" value="Unassembled WGS sequence"/>
</dbReference>
<feature type="compositionally biased region" description="Basic residues" evidence="1">
    <location>
        <begin position="157"/>
        <end position="168"/>
    </location>
</feature>
<organism evidence="3 4">
    <name type="scientific">Tropilaelaps mercedesae</name>
    <dbReference type="NCBI Taxonomy" id="418985"/>
    <lineage>
        <taxon>Eukaryota</taxon>
        <taxon>Metazoa</taxon>
        <taxon>Ecdysozoa</taxon>
        <taxon>Arthropoda</taxon>
        <taxon>Chelicerata</taxon>
        <taxon>Arachnida</taxon>
        <taxon>Acari</taxon>
        <taxon>Parasitiformes</taxon>
        <taxon>Mesostigmata</taxon>
        <taxon>Gamasina</taxon>
        <taxon>Dermanyssoidea</taxon>
        <taxon>Laelapidae</taxon>
        <taxon>Tropilaelaps</taxon>
    </lineage>
</organism>
<feature type="region of interest" description="Disordered" evidence="1">
    <location>
        <begin position="69"/>
        <end position="202"/>
    </location>
</feature>
<proteinExistence type="predicted"/>
<feature type="domain" description="Large ribosomal subunit protein uL10-like insertion" evidence="2">
    <location>
        <begin position="1"/>
        <end position="47"/>
    </location>
</feature>
<dbReference type="PANTHER" id="PTHR45841">
    <property type="entry name" value="MRNA TURNOVER PROTEIN 4 MRTO4"/>
    <property type="match status" value="1"/>
</dbReference>
<evidence type="ECO:0000313" key="4">
    <source>
        <dbReference type="Proteomes" id="UP000192247"/>
    </source>
</evidence>
<feature type="compositionally biased region" description="Basic residues" evidence="1">
    <location>
        <begin position="83"/>
        <end position="95"/>
    </location>
</feature>
<name>A0A1V9XJ71_9ACAR</name>
<dbReference type="Gene3D" id="3.90.105.20">
    <property type="match status" value="1"/>
</dbReference>
<sequence>MEPQFRRLGLPTKLVKGKIKLLQDFTVCSKGDTLTPEMADVLKHVGIQMADFHVTLEFLWRKDGTTRTLNEKEERSPTEVKKSKAKRSKAKRMKKSQLAGTEVLATTDDEDDGSDDMDQGADNDESSEKEEGMDEEEEEEVVVPKKTLKQKENREIKKAKRSLAKKGTKIVEEKNSEDAMDVDKEASPTPARRSTRQSARVK</sequence>
<evidence type="ECO:0000256" key="1">
    <source>
        <dbReference type="SAM" id="MobiDB-lite"/>
    </source>
</evidence>
<dbReference type="OrthoDB" id="10262308at2759"/>
<dbReference type="AlphaFoldDB" id="A0A1V9XJ71"/>
<dbReference type="InParanoid" id="A0A1V9XJ71"/>
<dbReference type="PANTHER" id="PTHR45841:SF1">
    <property type="entry name" value="MRNA TURNOVER PROTEIN 4 HOMOLOG"/>
    <property type="match status" value="1"/>
</dbReference>
<dbReference type="GO" id="GO:0030687">
    <property type="term" value="C:preribosome, large subunit precursor"/>
    <property type="evidence" value="ECO:0007669"/>
    <property type="project" value="TreeGrafter"/>
</dbReference>
<dbReference type="InterPro" id="IPR051742">
    <property type="entry name" value="Ribosome_Assembly_uL10"/>
</dbReference>
<feature type="compositionally biased region" description="Basic and acidic residues" evidence="1">
    <location>
        <begin position="69"/>
        <end position="82"/>
    </location>
</feature>
<reference evidence="3 4" key="1">
    <citation type="journal article" date="2017" name="Gigascience">
        <title>Draft genome of the honey bee ectoparasitic mite, Tropilaelaps mercedesae, is shaped by the parasitic life history.</title>
        <authorList>
            <person name="Dong X."/>
            <person name="Armstrong S.D."/>
            <person name="Xia D."/>
            <person name="Makepeace B.L."/>
            <person name="Darby A.C."/>
            <person name="Kadowaki T."/>
        </authorList>
    </citation>
    <scope>NUCLEOTIDE SEQUENCE [LARGE SCALE GENOMIC DNA]</scope>
    <source>
        <strain evidence="3">Wuxi-XJTLU</strain>
    </source>
</reference>
<gene>
    <name evidence="3" type="ORF">BIW11_09758</name>
</gene>